<name>A0A7J8T7Z5_GOSDV</name>
<evidence type="ECO:0000313" key="2">
    <source>
        <dbReference type="Proteomes" id="UP000593561"/>
    </source>
</evidence>
<dbReference type="AlphaFoldDB" id="A0A7J8T7Z5"/>
<protein>
    <submittedName>
        <fullName evidence="1">Uncharacterized protein</fullName>
    </submittedName>
</protein>
<evidence type="ECO:0000313" key="1">
    <source>
        <dbReference type="EMBL" id="MBA0634469.1"/>
    </source>
</evidence>
<proteinExistence type="predicted"/>
<dbReference type="EMBL" id="JABFAC010238207">
    <property type="protein sequence ID" value="MBA0634469.1"/>
    <property type="molecule type" value="Genomic_DNA"/>
</dbReference>
<comment type="caution">
    <text evidence="1">The sequence shown here is derived from an EMBL/GenBank/DDBJ whole genome shotgun (WGS) entry which is preliminary data.</text>
</comment>
<accession>A0A7J8T7Z5</accession>
<sequence length="74" mass="8383">MERGLENLKIDDKEEGWINGGDGIPQQSAYDLYLVGHGDSFCPIRLNYGGEEMPQRWNLTLRAPSRKESMGRSV</sequence>
<keyword evidence="2" id="KW-1185">Reference proteome</keyword>
<organism evidence="1 2">
    <name type="scientific">Gossypium davidsonii</name>
    <name type="common">Davidson's cotton</name>
    <name type="synonym">Gossypium klotzschianum subsp. davidsonii</name>
    <dbReference type="NCBI Taxonomy" id="34287"/>
    <lineage>
        <taxon>Eukaryota</taxon>
        <taxon>Viridiplantae</taxon>
        <taxon>Streptophyta</taxon>
        <taxon>Embryophyta</taxon>
        <taxon>Tracheophyta</taxon>
        <taxon>Spermatophyta</taxon>
        <taxon>Magnoliopsida</taxon>
        <taxon>eudicotyledons</taxon>
        <taxon>Gunneridae</taxon>
        <taxon>Pentapetalae</taxon>
        <taxon>rosids</taxon>
        <taxon>malvids</taxon>
        <taxon>Malvales</taxon>
        <taxon>Malvaceae</taxon>
        <taxon>Malvoideae</taxon>
        <taxon>Gossypium</taxon>
    </lineage>
</organism>
<gene>
    <name evidence="1" type="ORF">Godav_029268</name>
</gene>
<dbReference type="Proteomes" id="UP000593561">
    <property type="component" value="Unassembled WGS sequence"/>
</dbReference>
<reference evidence="1 2" key="1">
    <citation type="journal article" date="2019" name="Genome Biol. Evol.">
        <title>Insights into the evolution of the New World diploid cottons (Gossypium, subgenus Houzingenia) based on genome sequencing.</title>
        <authorList>
            <person name="Grover C.E."/>
            <person name="Arick M.A. 2nd"/>
            <person name="Thrash A."/>
            <person name="Conover J.L."/>
            <person name="Sanders W.S."/>
            <person name="Peterson D.G."/>
            <person name="Frelichowski J.E."/>
            <person name="Scheffler J.A."/>
            <person name="Scheffler B.E."/>
            <person name="Wendel J.F."/>
        </authorList>
    </citation>
    <scope>NUCLEOTIDE SEQUENCE [LARGE SCALE GENOMIC DNA]</scope>
    <source>
        <strain evidence="1">27</strain>
        <tissue evidence="1">Leaf</tissue>
    </source>
</reference>